<dbReference type="AlphaFoldDB" id="A0A5B6UUE1"/>
<evidence type="ECO:0000313" key="4">
    <source>
        <dbReference type="EMBL" id="KAA3460577.1"/>
    </source>
</evidence>
<comment type="caution">
    <text evidence="4">The sequence shown here is derived from an EMBL/GenBank/DDBJ whole genome shotgun (WGS) entry which is preliminary data.</text>
</comment>
<evidence type="ECO:0000259" key="3">
    <source>
        <dbReference type="Pfam" id="PF07727"/>
    </source>
</evidence>
<keyword evidence="5" id="KW-1185">Reference proteome</keyword>
<protein>
    <submittedName>
        <fullName evidence="4">Retrovirus-related Pol polyprotein from transposon TNT 1-94</fullName>
    </submittedName>
</protein>
<sequence length="447" mass="50470">MLGIRILGQHIILHIRLLHWVKALPTTVQCQVRDLKTREVLLRESVQHRLYKLHLHDSFKNALPSGPAQCFTTSSVVPLSVWHSRLGHPYKALQRPYSISHTPSPVHSTSKRSTSRTSSANLPDQPPPPASVPCNSHAMVTRSKADIFKPKAYMSTATRLSEDTPADIHEAMCNESWKADVHSKLQPLLQNNTWSLCSLPDNQRAIGCKWLFKKARLVAKGFSQHAGLDFRDTFSLVVRAATIQTILAITVMKGWSLRQVDVNNAFLNGELTKEIYMDQPPGFEESGHNGQKLVCKLNKTLYRNYLLLMAYVDDIVITSSSSRDIDNVVHQLHHKFALKDMGRLNFFLGITVQHTPQELFLNQKKYITKILHKIEMTGAAATPTPMMSTPKLVTFDSSPLFADGHLYHSIVGMLQYMCITRPDLSFCVNKLSQYMNSPSDTHWKAVK</sequence>
<keyword evidence="2" id="KW-0732">Signal</keyword>
<evidence type="ECO:0000256" key="2">
    <source>
        <dbReference type="SAM" id="SignalP"/>
    </source>
</evidence>
<dbReference type="PANTHER" id="PTHR11439:SF455">
    <property type="entry name" value="RLK (RECEPTOR-LIKE PROTEIN KINASE) 8, PUTATIVE-RELATED"/>
    <property type="match status" value="1"/>
</dbReference>
<feature type="signal peptide" evidence="2">
    <location>
        <begin position="1"/>
        <end position="23"/>
    </location>
</feature>
<accession>A0A5B6UUE1</accession>
<dbReference type="InterPro" id="IPR013103">
    <property type="entry name" value="RVT_2"/>
</dbReference>
<dbReference type="Proteomes" id="UP000325315">
    <property type="component" value="Unassembled WGS sequence"/>
</dbReference>
<reference evidence="5" key="1">
    <citation type="journal article" date="2019" name="Plant Biotechnol. J.">
        <title>Genome sequencing of the Australian wild diploid species Gossypium australe highlights disease resistance and delayed gland morphogenesis.</title>
        <authorList>
            <person name="Cai Y."/>
            <person name="Cai X."/>
            <person name="Wang Q."/>
            <person name="Wang P."/>
            <person name="Zhang Y."/>
            <person name="Cai C."/>
            <person name="Xu Y."/>
            <person name="Wang K."/>
            <person name="Zhou Z."/>
            <person name="Wang C."/>
            <person name="Geng S."/>
            <person name="Li B."/>
            <person name="Dong Q."/>
            <person name="Hou Y."/>
            <person name="Wang H."/>
            <person name="Ai P."/>
            <person name="Liu Z."/>
            <person name="Yi F."/>
            <person name="Sun M."/>
            <person name="An G."/>
            <person name="Cheng J."/>
            <person name="Zhang Y."/>
            <person name="Shi Q."/>
            <person name="Xie Y."/>
            <person name="Shi X."/>
            <person name="Chang Y."/>
            <person name="Huang F."/>
            <person name="Chen Y."/>
            <person name="Hong S."/>
            <person name="Mi L."/>
            <person name="Sun Q."/>
            <person name="Zhang L."/>
            <person name="Zhou B."/>
            <person name="Peng R."/>
            <person name="Zhang X."/>
            <person name="Liu F."/>
        </authorList>
    </citation>
    <scope>NUCLEOTIDE SEQUENCE [LARGE SCALE GENOMIC DNA]</scope>
    <source>
        <strain evidence="5">cv. PA1801</strain>
    </source>
</reference>
<dbReference type="Pfam" id="PF07727">
    <property type="entry name" value="RVT_2"/>
    <property type="match status" value="2"/>
</dbReference>
<feature type="domain" description="Reverse transcriptase Ty1/copia-type" evidence="3">
    <location>
        <begin position="304"/>
        <end position="387"/>
    </location>
</feature>
<dbReference type="InterPro" id="IPR043502">
    <property type="entry name" value="DNA/RNA_pol_sf"/>
</dbReference>
<dbReference type="OrthoDB" id="1711174at2759"/>
<evidence type="ECO:0000313" key="5">
    <source>
        <dbReference type="Proteomes" id="UP000325315"/>
    </source>
</evidence>
<dbReference type="PANTHER" id="PTHR11439">
    <property type="entry name" value="GAG-POL-RELATED RETROTRANSPOSON"/>
    <property type="match status" value="1"/>
</dbReference>
<feature type="chain" id="PRO_5023016658" evidence="2">
    <location>
        <begin position="24"/>
        <end position="447"/>
    </location>
</feature>
<dbReference type="SUPFAM" id="SSF56672">
    <property type="entry name" value="DNA/RNA polymerases"/>
    <property type="match status" value="1"/>
</dbReference>
<gene>
    <name evidence="4" type="ORF">EPI10_027231</name>
</gene>
<feature type="compositionally biased region" description="Polar residues" evidence="1">
    <location>
        <begin position="97"/>
        <end position="107"/>
    </location>
</feature>
<name>A0A5B6UUE1_9ROSI</name>
<dbReference type="EMBL" id="SMMG02000009">
    <property type="protein sequence ID" value="KAA3460577.1"/>
    <property type="molecule type" value="Genomic_DNA"/>
</dbReference>
<proteinExistence type="predicted"/>
<feature type="domain" description="Reverse transcriptase Ty1/copia-type" evidence="3">
    <location>
        <begin position="191"/>
        <end position="302"/>
    </location>
</feature>
<feature type="region of interest" description="Disordered" evidence="1">
    <location>
        <begin position="97"/>
        <end position="136"/>
    </location>
</feature>
<evidence type="ECO:0000256" key="1">
    <source>
        <dbReference type="SAM" id="MobiDB-lite"/>
    </source>
</evidence>
<organism evidence="4 5">
    <name type="scientific">Gossypium australe</name>
    <dbReference type="NCBI Taxonomy" id="47621"/>
    <lineage>
        <taxon>Eukaryota</taxon>
        <taxon>Viridiplantae</taxon>
        <taxon>Streptophyta</taxon>
        <taxon>Embryophyta</taxon>
        <taxon>Tracheophyta</taxon>
        <taxon>Spermatophyta</taxon>
        <taxon>Magnoliopsida</taxon>
        <taxon>eudicotyledons</taxon>
        <taxon>Gunneridae</taxon>
        <taxon>Pentapetalae</taxon>
        <taxon>rosids</taxon>
        <taxon>malvids</taxon>
        <taxon>Malvales</taxon>
        <taxon>Malvaceae</taxon>
        <taxon>Malvoideae</taxon>
        <taxon>Gossypium</taxon>
    </lineage>
</organism>